<comment type="caution">
    <text evidence="6">The sequence shown here is derived from an EMBL/GenBank/DDBJ whole genome shotgun (WGS) entry which is preliminary data.</text>
</comment>
<evidence type="ECO:0000259" key="5">
    <source>
        <dbReference type="PROSITE" id="PS50937"/>
    </source>
</evidence>
<dbReference type="Proteomes" id="UP001429357">
    <property type="component" value="Unassembled WGS sequence"/>
</dbReference>
<evidence type="ECO:0000256" key="4">
    <source>
        <dbReference type="ARBA" id="ARBA00023163"/>
    </source>
</evidence>
<keyword evidence="7" id="KW-1185">Reference proteome</keyword>
<dbReference type="InterPro" id="IPR000551">
    <property type="entry name" value="MerR-type_HTH_dom"/>
</dbReference>
<dbReference type="EMBL" id="MAEI02000001">
    <property type="protein sequence ID" value="MEO1781057.1"/>
    <property type="molecule type" value="Genomic_DNA"/>
</dbReference>
<keyword evidence="2" id="KW-0805">Transcription regulation</keyword>
<dbReference type="CDD" id="cd01109">
    <property type="entry name" value="HTH_YyaN"/>
    <property type="match status" value="1"/>
</dbReference>
<dbReference type="SMART" id="SM00422">
    <property type="entry name" value="HTH_MERR"/>
    <property type="match status" value="1"/>
</dbReference>
<gene>
    <name evidence="6" type="ORF">BAU18_000636</name>
</gene>
<dbReference type="Gene3D" id="1.10.1660.10">
    <property type="match status" value="1"/>
</dbReference>
<proteinExistence type="predicted"/>
<keyword evidence="3" id="KW-0238">DNA-binding</keyword>
<evidence type="ECO:0000256" key="3">
    <source>
        <dbReference type="ARBA" id="ARBA00023125"/>
    </source>
</evidence>
<evidence type="ECO:0000313" key="6">
    <source>
        <dbReference type="EMBL" id="MEO1781057.1"/>
    </source>
</evidence>
<evidence type="ECO:0000256" key="1">
    <source>
        <dbReference type="ARBA" id="ARBA00022491"/>
    </source>
</evidence>
<dbReference type="RefSeq" id="WP_202625877.1">
    <property type="nucleotide sequence ID" value="NZ_MAEI02000001.1"/>
</dbReference>
<reference evidence="6 7" key="2">
    <citation type="submission" date="2024-02" db="EMBL/GenBank/DDBJ databases">
        <title>The Genome Sequence of Enterococcus diestrammenae JM9A.</title>
        <authorList>
            <person name="Earl A."/>
            <person name="Manson A."/>
            <person name="Gilmore M."/>
            <person name="Sanders J."/>
            <person name="Shea T."/>
            <person name="Howe W."/>
            <person name="Livny J."/>
            <person name="Cuomo C."/>
            <person name="Neafsey D."/>
            <person name="Birren B."/>
        </authorList>
    </citation>
    <scope>NUCLEOTIDE SEQUENCE [LARGE SCALE GENOMIC DNA]</scope>
    <source>
        <strain evidence="6 7">JM9A</strain>
    </source>
</reference>
<dbReference type="SUPFAM" id="SSF46955">
    <property type="entry name" value="Putative DNA-binding domain"/>
    <property type="match status" value="1"/>
</dbReference>
<dbReference type="Pfam" id="PF13411">
    <property type="entry name" value="MerR_1"/>
    <property type="match status" value="1"/>
</dbReference>
<name>A0ABV0EZ92_9ENTE</name>
<keyword evidence="4" id="KW-0804">Transcription</keyword>
<dbReference type="PANTHER" id="PTHR30204:SF69">
    <property type="entry name" value="MERR-FAMILY TRANSCRIPTIONAL REGULATOR"/>
    <property type="match status" value="1"/>
</dbReference>
<sequence length="137" mass="15854">MTSIAKTYTIREVSQHFGLPASTLRYYEEVGLLKDIRRNGKHRLYEDKHLGRLGAIQCFKQTGMSISQIQEFFYHEDVTEDYEALVNLLAQQSAAIETQLQQLLENQRHITAKLAFYSAKKAARQQGLPEPCWDDFD</sequence>
<dbReference type="PROSITE" id="PS50937">
    <property type="entry name" value="HTH_MERR_2"/>
    <property type="match status" value="1"/>
</dbReference>
<dbReference type="PANTHER" id="PTHR30204">
    <property type="entry name" value="REDOX-CYCLING DRUG-SENSING TRANSCRIPTIONAL ACTIVATOR SOXR"/>
    <property type="match status" value="1"/>
</dbReference>
<evidence type="ECO:0000313" key="7">
    <source>
        <dbReference type="Proteomes" id="UP001429357"/>
    </source>
</evidence>
<reference evidence="7" key="1">
    <citation type="submission" date="2016-06" db="EMBL/GenBank/DDBJ databases">
        <title>Four novel species of enterococci isolated from chicken manure.</title>
        <authorList>
            <person name="Van Tyne D."/>
        </authorList>
    </citation>
    <scope>NUCLEOTIDE SEQUENCE [LARGE SCALE GENOMIC DNA]</scope>
    <source>
        <strain evidence="7">JM9A</strain>
    </source>
</reference>
<feature type="domain" description="HTH merR-type" evidence="5">
    <location>
        <begin position="7"/>
        <end position="75"/>
    </location>
</feature>
<dbReference type="InterPro" id="IPR047057">
    <property type="entry name" value="MerR_fam"/>
</dbReference>
<evidence type="ECO:0000256" key="2">
    <source>
        <dbReference type="ARBA" id="ARBA00023015"/>
    </source>
</evidence>
<organism evidence="6 7">
    <name type="scientific">Enterococcus diestrammenae</name>
    <dbReference type="NCBI Taxonomy" id="1155073"/>
    <lineage>
        <taxon>Bacteria</taxon>
        <taxon>Bacillati</taxon>
        <taxon>Bacillota</taxon>
        <taxon>Bacilli</taxon>
        <taxon>Lactobacillales</taxon>
        <taxon>Enterococcaceae</taxon>
        <taxon>Enterococcus</taxon>
    </lineage>
</organism>
<dbReference type="InterPro" id="IPR009061">
    <property type="entry name" value="DNA-bd_dom_put_sf"/>
</dbReference>
<protein>
    <recommendedName>
        <fullName evidence="5">HTH merR-type domain-containing protein</fullName>
    </recommendedName>
</protein>
<keyword evidence="1" id="KW-0678">Repressor</keyword>
<accession>A0ABV0EZ92</accession>